<reference evidence="1" key="1">
    <citation type="submission" date="2021-03" db="EMBL/GenBank/DDBJ databases">
        <authorList>
            <consortium name="DOE Joint Genome Institute"/>
            <person name="Ahrendt S."/>
            <person name="Looney B.P."/>
            <person name="Miyauchi S."/>
            <person name="Morin E."/>
            <person name="Drula E."/>
            <person name="Courty P.E."/>
            <person name="Chicoki N."/>
            <person name="Fauchery L."/>
            <person name="Kohler A."/>
            <person name="Kuo A."/>
            <person name="Labutti K."/>
            <person name="Pangilinan J."/>
            <person name="Lipzen A."/>
            <person name="Riley R."/>
            <person name="Andreopoulos W."/>
            <person name="He G."/>
            <person name="Johnson J."/>
            <person name="Barry K.W."/>
            <person name="Grigoriev I.V."/>
            <person name="Nagy L."/>
            <person name="Hibbett D."/>
            <person name="Henrissat B."/>
            <person name="Matheny P.B."/>
            <person name="Labbe J."/>
            <person name="Martin F."/>
        </authorList>
    </citation>
    <scope>NUCLEOTIDE SEQUENCE</scope>
    <source>
        <strain evidence="1">HHB10654</strain>
    </source>
</reference>
<protein>
    <submittedName>
        <fullName evidence="1">Ribonuclease</fullName>
    </submittedName>
</protein>
<name>A0ACB8STA3_9AGAM</name>
<keyword evidence="2" id="KW-1185">Reference proteome</keyword>
<sequence length="436" mass="44909">MYALSALLAASVFRAASAQGYGYSSGYGSGYSSGTDMSSLFGLVDSGCGTSGPVSCSNTTAEKNLCCFQAPGGLLLQTQFWDTNPSTGPSNSWTIHGLWPDNCDGTYQENCDSSRDYTDISTLLTNQGASDTLSYMKEFWVDINGQNEQFWEHEWSTHGTCMSTLEPSCLPSGSAKGAEAVAFFQIVVNLFKTLPTYDWLEQAGITPSSSKTYTLSQMTSALKSGYGFTPALDCSSGSVSSISYYYHLKGSLLDGELVPINAPSAGSCKSGSVKYATKTGTPTTSGTPPKTTSKPGSTSTKTSSPSPTITSAPGGDLPSSGTIQAITDDGVVGGLLGAGTWSTQTLGTYTLSGSSSGFTMSSKKGKCGISSGALTCGSGTSAATFTAVDDGDGNLLIAYQGDINWSSDTTPDGSAQETVYTGSGEGTDFNLAIVSS</sequence>
<proteinExistence type="predicted"/>
<gene>
    <name evidence="1" type="ORF">BV25DRAFT_1128975</name>
</gene>
<dbReference type="EMBL" id="MU277226">
    <property type="protein sequence ID" value="KAI0059463.1"/>
    <property type="molecule type" value="Genomic_DNA"/>
</dbReference>
<dbReference type="Proteomes" id="UP000814140">
    <property type="component" value="Unassembled WGS sequence"/>
</dbReference>
<accession>A0ACB8STA3</accession>
<comment type="caution">
    <text evidence="1">The sequence shown here is derived from an EMBL/GenBank/DDBJ whole genome shotgun (WGS) entry which is preliminary data.</text>
</comment>
<evidence type="ECO:0000313" key="1">
    <source>
        <dbReference type="EMBL" id="KAI0059463.1"/>
    </source>
</evidence>
<organism evidence="1 2">
    <name type="scientific">Artomyces pyxidatus</name>
    <dbReference type="NCBI Taxonomy" id="48021"/>
    <lineage>
        <taxon>Eukaryota</taxon>
        <taxon>Fungi</taxon>
        <taxon>Dikarya</taxon>
        <taxon>Basidiomycota</taxon>
        <taxon>Agaricomycotina</taxon>
        <taxon>Agaricomycetes</taxon>
        <taxon>Russulales</taxon>
        <taxon>Auriscalpiaceae</taxon>
        <taxon>Artomyces</taxon>
    </lineage>
</organism>
<reference evidence="1" key="2">
    <citation type="journal article" date="2022" name="New Phytol.">
        <title>Evolutionary transition to the ectomycorrhizal habit in the genomes of a hyperdiverse lineage of mushroom-forming fungi.</title>
        <authorList>
            <person name="Looney B."/>
            <person name="Miyauchi S."/>
            <person name="Morin E."/>
            <person name="Drula E."/>
            <person name="Courty P.E."/>
            <person name="Kohler A."/>
            <person name="Kuo A."/>
            <person name="LaButti K."/>
            <person name="Pangilinan J."/>
            <person name="Lipzen A."/>
            <person name="Riley R."/>
            <person name="Andreopoulos W."/>
            <person name="He G."/>
            <person name="Johnson J."/>
            <person name="Nolan M."/>
            <person name="Tritt A."/>
            <person name="Barry K.W."/>
            <person name="Grigoriev I.V."/>
            <person name="Nagy L.G."/>
            <person name="Hibbett D."/>
            <person name="Henrissat B."/>
            <person name="Matheny P.B."/>
            <person name="Labbe J."/>
            <person name="Martin F.M."/>
        </authorList>
    </citation>
    <scope>NUCLEOTIDE SEQUENCE</scope>
    <source>
        <strain evidence="1">HHB10654</strain>
    </source>
</reference>
<evidence type="ECO:0000313" key="2">
    <source>
        <dbReference type="Proteomes" id="UP000814140"/>
    </source>
</evidence>